<evidence type="ECO:0000313" key="3">
    <source>
        <dbReference type="Proteomes" id="UP000030762"/>
    </source>
</evidence>
<dbReference type="AlphaFoldDB" id="T0R638"/>
<evidence type="ECO:0000256" key="1">
    <source>
        <dbReference type="SAM" id="MobiDB-lite"/>
    </source>
</evidence>
<dbReference type="VEuPathDB" id="FungiDB:SDRG_14592"/>
<organism evidence="2 3">
    <name type="scientific">Saprolegnia diclina (strain VS20)</name>
    <dbReference type="NCBI Taxonomy" id="1156394"/>
    <lineage>
        <taxon>Eukaryota</taxon>
        <taxon>Sar</taxon>
        <taxon>Stramenopiles</taxon>
        <taxon>Oomycota</taxon>
        <taxon>Saprolegniomycetes</taxon>
        <taxon>Saprolegniales</taxon>
        <taxon>Saprolegniaceae</taxon>
        <taxon>Saprolegnia</taxon>
    </lineage>
</organism>
<sequence>MPIELRRSKRSQAANPLQPSTPGKPSKPSAPTTDDATKLAFDALVEELMAWFKNRNERVPLCGFAALAMRERHGSKSKWSKKEQAAFAALQALGKDQDDTTWSLLRTFSNDGDEKLFTTWRIAFAPPETAATLLKKQQETTANAEKKRHPDDQAALYARGSKKAKLALAATSPPAIGEAKAILSQDAWIQRQDDLLQHQDAWRCIQASWRCIKSS</sequence>
<dbReference type="GeneID" id="19955319"/>
<reference evidence="2 3" key="1">
    <citation type="submission" date="2012-04" db="EMBL/GenBank/DDBJ databases">
        <title>The Genome Sequence of Saprolegnia declina VS20.</title>
        <authorList>
            <consortium name="The Broad Institute Genome Sequencing Platform"/>
            <person name="Russ C."/>
            <person name="Nusbaum C."/>
            <person name="Tyler B."/>
            <person name="van West P."/>
            <person name="Dieguez-Uribeondo J."/>
            <person name="de Bruijn I."/>
            <person name="Tripathy S."/>
            <person name="Jiang R."/>
            <person name="Young S.K."/>
            <person name="Zeng Q."/>
            <person name="Gargeya S."/>
            <person name="Fitzgerald M."/>
            <person name="Haas B."/>
            <person name="Abouelleil A."/>
            <person name="Alvarado L."/>
            <person name="Arachchi H.M."/>
            <person name="Berlin A."/>
            <person name="Chapman S.B."/>
            <person name="Goldberg J."/>
            <person name="Griggs A."/>
            <person name="Gujja S."/>
            <person name="Hansen M."/>
            <person name="Howarth C."/>
            <person name="Imamovic A."/>
            <person name="Larimer J."/>
            <person name="McCowen C."/>
            <person name="Montmayeur A."/>
            <person name="Murphy C."/>
            <person name="Neiman D."/>
            <person name="Pearson M."/>
            <person name="Priest M."/>
            <person name="Roberts A."/>
            <person name="Saif S."/>
            <person name="Shea T."/>
            <person name="Sisk P."/>
            <person name="Sykes S."/>
            <person name="Wortman J."/>
            <person name="Nusbaum C."/>
            <person name="Birren B."/>
        </authorList>
    </citation>
    <scope>NUCLEOTIDE SEQUENCE [LARGE SCALE GENOMIC DNA]</scope>
    <source>
        <strain evidence="2 3">VS20</strain>
    </source>
</reference>
<accession>T0R638</accession>
<proteinExistence type="predicted"/>
<name>T0R638_SAPDV</name>
<feature type="region of interest" description="Disordered" evidence="1">
    <location>
        <begin position="1"/>
        <end position="35"/>
    </location>
</feature>
<gene>
    <name evidence="2" type="ORF">SDRG_14592</name>
</gene>
<keyword evidence="3" id="KW-1185">Reference proteome</keyword>
<evidence type="ECO:0000313" key="2">
    <source>
        <dbReference type="EMBL" id="EQC27533.1"/>
    </source>
</evidence>
<dbReference type="InParanoid" id="T0R638"/>
<feature type="compositionally biased region" description="Polar residues" evidence="1">
    <location>
        <begin position="11"/>
        <end position="34"/>
    </location>
</feature>
<dbReference type="RefSeq" id="XP_008618953.1">
    <property type="nucleotide sequence ID" value="XM_008620731.1"/>
</dbReference>
<dbReference type="Proteomes" id="UP000030762">
    <property type="component" value="Unassembled WGS sequence"/>
</dbReference>
<protein>
    <submittedName>
        <fullName evidence="2">Uncharacterized protein</fullName>
    </submittedName>
</protein>
<dbReference type="EMBL" id="JH767206">
    <property type="protein sequence ID" value="EQC27533.1"/>
    <property type="molecule type" value="Genomic_DNA"/>
</dbReference>